<dbReference type="GO" id="GO:0006352">
    <property type="term" value="P:DNA-templated transcription initiation"/>
    <property type="evidence" value="ECO:0007669"/>
    <property type="project" value="InterPro"/>
</dbReference>
<evidence type="ECO:0000256" key="1">
    <source>
        <dbReference type="ARBA" id="ARBA00004123"/>
    </source>
</evidence>
<accession>A0A9N8VDV1</accession>
<comment type="caution">
    <text evidence="7">The sequence shown here is derived from an EMBL/GenBank/DDBJ whole genome shotgun (WGS) entry which is preliminary data.</text>
</comment>
<dbReference type="Gene3D" id="3.30.1490.120">
    <property type="entry name" value="RNA polymerase Rpb7-like, N-terminal domain"/>
    <property type="match status" value="1"/>
</dbReference>
<dbReference type="Gene3D" id="2.40.50.1060">
    <property type="match status" value="1"/>
</dbReference>
<dbReference type="AlphaFoldDB" id="A0A9N8VDV1"/>
<dbReference type="PANTHER" id="PTHR12709:SF5">
    <property type="entry name" value="DNA-DIRECTED RNA POLYMERASE I SUBUNIT RPA43"/>
    <property type="match status" value="1"/>
</dbReference>
<organism evidence="7 8">
    <name type="scientific">Acaulospora morrowiae</name>
    <dbReference type="NCBI Taxonomy" id="94023"/>
    <lineage>
        <taxon>Eukaryota</taxon>
        <taxon>Fungi</taxon>
        <taxon>Fungi incertae sedis</taxon>
        <taxon>Mucoromycota</taxon>
        <taxon>Glomeromycotina</taxon>
        <taxon>Glomeromycetes</taxon>
        <taxon>Diversisporales</taxon>
        <taxon>Acaulosporaceae</taxon>
        <taxon>Acaulospora</taxon>
    </lineage>
</organism>
<feature type="compositionally biased region" description="Basic and acidic residues" evidence="5">
    <location>
        <begin position="30"/>
        <end position="60"/>
    </location>
</feature>
<evidence type="ECO:0000256" key="5">
    <source>
        <dbReference type="SAM" id="MobiDB-lite"/>
    </source>
</evidence>
<dbReference type="Proteomes" id="UP000789342">
    <property type="component" value="Unassembled WGS sequence"/>
</dbReference>
<dbReference type="InterPro" id="IPR041178">
    <property type="entry name" value="RPA43_OB"/>
</dbReference>
<dbReference type="GO" id="GO:0006362">
    <property type="term" value="P:transcription elongation by RNA polymerase I"/>
    <property type="evidence" value="ECO:0007669"/>
    <property type="project" value="TreeGrafter"/>
</dbReference>
<dbReference type="Pfam" id="PF17875">
    <property type="entry name" value="RPA43_OB"/>
    <property type="match status" value="1"/>
</dbReference>
<protein>
    <submittedName>
        <fullName evidence="7">17849_t:CDS:1</fullName>
    </submittedName>
</protein>
<name>A0A9N8VDV1_9GLOM</name>
<gene>
    <name evidence="7" type="ORF">AMORRO_LOCUS729</name>
</gene>
<evidence type="ECO:0000256" key="4">
    <source>
        <dbReference type="ARBA" id="ARBA00023242"/>
    </source>
</evidence>
<dbReference type="PANTHER" id="PTHR12709">
    <property type="entry name" value="DNA-DIRECTED RNA POLYMERASE II, III"/>
    <property type="match status" value="1"/>
</dbReference>
<feature type="domain" description="RPA43 OB" evidence="6">
    <location>
        <begin position="257"/>
        <end position="359"/>
    </location>
</feature>
<feature type="compositionally biased region" description="Basic residues" evidence="5">
    <location>
        <begin position="9"/>
        <end position="18"/>
    </location>
</feature>
<evidence type="ECO:0000259" key="6">
    <source>
        <dbReference type="Pfam" id="PF17875"/>
    </source>
</evidence>
<evidence type="ECO:0000313" key="8">
    <source>
        <dbReference type="Proteomes" id="UP000789342"/>
    </source>
</evidence>
<dbReference type="GO" id="GO:0005736">
    <property type="term" value="C:RNA polymerase I complex"/>
    <property type="evidence" value="ECO:0007669"/>
    <property type="project" value="TreeGrafter"/>
</dbReference>
<evidence type="ECO:0000256" key="3">
    <source>
        <dbReference type="ARBA" id="ARBA00023163"/>
    </source>
</evidence>
<keyword evidence="2" id="KW-0240">DNA-directed RNA polymerase</keyword>
<feature type="compositionally biased region" description="Basic residues" evidence="5">
    <location>
        <begin position="61"/>
        <end position="70"/>
    </location>
</feature>
<feature type="region of interest" description="Disordered" evidence="5">
    <location>
        <begin position="399"/>
        <end position="435"/>
    </location>
</feature>
<evidence type="ECO:0000256" key="2">
    <source>
        <dbReference type="ARBA" id="ARBA00022478"/>
    </source>
</evidence>
<keyword evidence="4" id="KW-0539">Nucleus</keyword>
<dbReference type="InterPro" id="IPR045113">
    <property type="entry name" value="Rpb7-like"/>
</dbReference>
<evidence type="ECO:0000313" key="7">
    <source>
        <dbReference type="EMBL" id="CAG8447831.1"/>
    </source>
</evidence>
<dbReference type="InterPro" id="IPR036898">
    <property type="entry name" value="RNA_pol_Rpb7-like_N_sf"/>
</dbReference>
<comment type="subcellular location">
    <subcellularLocation>
        <location evidence="1">Nucleus</location>
    </subcellularLocation>
</comment>
<feature type="compositionally biased region" description="Polar residues" evidence="5">
    <location>
        <begin position="399"/>
        <end position="410"/>
    </location>
</feature>
<proteinExistence type="predicted"/>
<keyword evidence="8" id="KW-1185">Reference proteome</keyword>
<dbReference type="OrthoDB" id="10250504at2759"/>
<sequence>MSSELEKSKKTKSEKKKLKLNESKGVSTDRGPRKSGGDNSEKSKISKTKGVEENENSESKGKHKKSKQKKSKGEDIKSSERKRKSREVLGSSNTGDAEKSDVESVIKVVKKVKTTKDNEDVKTRPEVIQTKTKTSNSLEANENASNSAELPFDTSEKYITSTVSSRPVAVNENRPTPFRKVNAEMLIDLPPKAFEDFDKGVFTYINALIMQYVEELDGIVLAYENVQLCDKTGYIYEDSPYCHFFVRADFILWDASKGCRMVGKVIRQSPLHIALLLYESFNVKINRQSIPDDVFEWRDDDLFYDVMFSDKQLELDRLYQDGQWYDKRTGEGLTDCWIEFEAVGSEIDEGIIFVVGSLQYYSKNPVQENRDAFDQVQFDMSALDLTIGTEKVLDNYENNLSMSNDENNAKSSLSSDSSDSDDSSVSEDIRLPSIQ</sequence>
<feature type="region of interest" description="Disordered" evidence="5">
    <location>
        <begin position="1"/>
        <end position="103"/>
    </location>
</feature>
<reference evidence="7" key="1">
    <citation type="submission" date="2021-06" db="EMBL/GenBank/DDBJ databases">
        <authorList>
            <person name="Kallberg Y."/>
            <person name="Tangrot J."/>
            <person name="Rosling A."/>
        </authorList>
    </citation>
    <scope>NUCLEOTIDE SEQUENCE</scope>
    <source>
        <strain evidence="7">CL551</strain>
    </source>
</reference>
<dbReference type="EMBL" id="CAJVPV010000234">
    <property type="protein sequence ID" value="CAG8447831.1"/>
    <property type="molecule type" value="Genomic_DNA"/>
</dbReference>
<keyword evidence="3" id="KW-0804">Transcription</keyword>